<dbReference type="EMBL" id="QRGR01000007">
    <property type="protein sequence ID" value="RDV15896.1"/>
    <property type="molecule type" value="Genomic_DNA"/>
</dbReference>
<keyword evidence="2 3" id="KW-0378">Hydrolase</keyword>
<dbReference type="GO" id="GO:0006508">
    <property type="term" value="P:proteolysis"/>
    <property type="evidence" value="ECO:0007669"/>
    <property type="project" value="InterPro"/>
</dbReference>
<dbReference type="NCBIfam" id="TIGR01250">
    <property type="entry name" value="pro_imino_pep_2"/>
    <property type="match status" value="1"/>
</dbReference>
<sequence length="350" mass="40501">MKKLSKLLFSCVVISALCTSCQRVEETTTTETTANSYLNYKTPGEVQTGGIQMIPLKEGYKVWTKRFGNSPTMKVLLLHGGPAMTHEYMEAFESFFPEANIEFYEYDQLGSYYSDQPEDMSLYNIDRFVEEVEQVRQHLGLDESNFYILGNSWGGMLAMEYALKHQDKLKGLIISNMTASFPKYAVYNAKLRSEMRPSLIDSLEVYEQRSDFMNPEYQALVYENYYKKHLCRLEDWPDPVNRSFKHVNQKVYEYMQGPSEFVPGGILQNWDRWDDLKQLTVPTLTVGAKYDTMNPEEMKEMSQLVQNGQYLYCPNGSHLAMWDDQQVFMDGVIKFIKDVDAAQAKSKTAM</sequence>
<comment type="similarity">
    <text evidence="1 3">Belongs to the peptidase S33 family.</text>
</comment>
<dbReference type="InterPro" id="IPR005945">
    <property type="entry name" value="Pro_imino_pep"/>
</dbReference>
<feature type="active site" evidence="4">
    <location>
        <position position="291"/>
    </location>
</feature>
<protein>
    <submittedName>
        <fullName evidence="6">Alpha/beta fold hydrolase</fullName>
    </submittedName>
</protein>
<dbReference type="InterPro" id="IPR000073">
    <property type="entry name" value="AB_hydrolase_1"/>
</dbReference>
<evidence type="ECO:0000256" key="3">
    <source>
        <dbReference type="PIRNR" id="PIRNR005539"/>
    </source>
</evidence>
<dbReference type="RefSeq" id="WP_115564968.1">
    <property type="nucleotide sequence ID" value="NZ_QRGR01000007.1"/>
</dbReference>
<gene>
    <name evidence="6" type="ORF">DXT99_07865</name>
</gene>
<feature type="domain" description="AB hydrolase-1" evidence="5">
    <location>
        <begin position="75"/>
        <end position="324"/>
    </location>
</feature>
<dbReference type="OrthoDB" id="9796770at2"/>
<feature type="active site" description="Proton donor" evidence="4">
    <location>
        <position position="318"/>
    </location>
</feature>
<keyword evidence="7" id="KW-1185">Reference proteome</keyword>
<dbReference type="SUPFAM" id="SSF53474">
    <property type="entry name" value="alpha/beta-Hydrolases"/>
    <property type="match status" value="1"/>
</dbReference>
<dbReference type="InterPro" id="IPR002410">
    <property type="entry name" value="Peptidase_S33"/>
</dbReference>
<evidence type="ECO:0000256" key="1">
    <source>
        <dbReference type="ARBA" id="ARBA00010088"/>
    </source>
</evidence>
<dbReference type="InterPro" id="IPR029058">
    <property type="entry name" value="AB_hydrolase_fold"/>
</dbReference>
<reference evidence="7" key="1">
    <citation type="submission" date="2018-08" db="EMBL/GenBank/DDBJ databases">
        <authorList>
            <person name="Liu Z.-W."/>
            <person name="Du Z.-J."/>
        </authorList>
    </citation>
    <scope>NUCLEOTIDE SEQUENCE [LARGE SCALE GENOMIC DNA]</scope>
    <source>
        <strain evidence="7">H4X</strain>
    </source>
</reference>
<dbReference type="Pfam" id="PF00561">
    <property type="entry name" value="Abhydrolase_1"/>
    <property type="match status" value="1"/>
</dbReference>
<accession>A0A3D8LF21</accession>
<dbReference type="PRINTS" id="PR00793">
    <property type="entry name" value="PROAMNOPTASE"/>
</dbReference>
<evidence type="ECO:0000313" key="7">
    <source>
        <dbReference type="Proteomes" id="UP000256708"/>
    </source>
</evidence>
<evidence type="ECO:0000256" key="4">
    <source>
        <dbReference type="PIRSR" id="PIRSR005539-1"/>
    </source>
</evidence>
<dbReference type="Gene3D" id="3.40.50.1820">
    <property type="entry name" value="alpha/beta hydrolase"/>
    <property type="match status" value="1"/>
</dbReference>
<evidence type="ECO:0000256" key="2">
    <source>
        <dbReference type="ARBA" id="ARBA00022801"/>
    </source>
</evidence>
<evidence type="ECO:0000313" key="6">
    <source>
        <dbReference type="EMBL" id="RDV15896.1"/>
    </source>
</evidence>
<dbReference type="Proteomes" id="UP000256708">
    <property type="component" value="Unassembled WGS sequence"/>
</dbReference>
<comment type="caution">
    <text evidence="6">The sequence shown here is derived from an EMBL/GenBank/DDBJ whole genome shotgun (WGS) entry which is preliminary data.</text>
</comment>
<proteinExistence type="inferred from homology"/>
<organism evidence="6 7">
    <name type="scientific">Pontibacter diazotrophicus</name>
    <dbReference type="NCBI Taxonomy" id="1400979"/>
    <lineage>
        <taxon>Bacteria</taxon>
        <taxon>Pseudomonadati</taxon>
        <taxon>Bacteroidota</taxon>
        <taxon>Cytophagia</taxon>
        <taxon>Cytophagales</taxon>
        <taxon>Hymenobacteraceae</taxon>
        <taxon>Pontibacter</taxon>
    </lineage>
</organism>
<dbReference type="AlphaFoldDB" id="A0A3D8LF21"/>
<dbReference type="PANTHER" id="PTHR43798">
    <property type="entry name" value="MONOACYLGLYCEROL LIPASE"/>
    <property type="match status" value="1"/>
</dbReference>
<feature type="active site" description="Nucleophile" evidence="4">
    <location>
        <position position="152"/>
    </location>
</feature>
<dbReference type="InterPro" id="IPR050266">
    <property type="entry name" value="AB_hydrolase_sf"/>
</dbReference>
<evidence type="ECO:0000259" key="5">
    <source>
        <dbReference type="Pfam" id="PF00561"/>
    </source>
</evidence>
<dbReference type="PIRSF" id="PIRSF005539">
    <property type="entry name" value="Pept_S33_TRI_F1"/>
    <property type="match status" value="1"/>
</dbReference>
<dbReference type="GO" id="GO:0008233">
    <property type="term" value="F:peptidase activity"/>
    <property type="evidence" value="ECO:0007669"/>
    <property type="project" value="InterPro"/>
</dbReference>
<name>A0A3D8LF21_9BACT</name>